<dbReference type="Bgee" id="ENSLACG00000002497">
    <property type="expression patterns" value="Expressed in pelvic fin and 5 other cell types or tissues"/>
</dbReference>
<feature type="domain" description="EF-hand" evidence="2">
    <location>
        <begin position="54"/>
        <end position="89"/>
    </location>
</feature>
<dbReference type="EMBL" id="AFYH01262187">
    <property type="status" value="NOT_ANNOTATED_CDS"/>
    <property type="molecule type" value="Genomic_DNA"/>
</dbReference>
<dbReference type="Gene3D" id="1.10.238.10">
    <property type="entry name" value="EF-hand"/>
    <property type="match status" value="1"/>
</dbReference>
<evidence type="ECO:0000256" key="1">
    <source>
        <dbReference type="ARBA" id="ARBA00007323"/>
    </source>
</evidence>
<dbReference type="InParanoid" id="H2ZZH2"/>
<reference evidence="3" key="2">
    <citation type="submission" date="2025-08" db="UniProtKB">
        <authorList>
            <consortium name="Ensembl"/>
        </authorList>
    </citation>
    <scope>IDENTIFICATION</scope>
</reference>
<reference evidence="4" key="1">
    <citation type="submission" date="2011-08" db="EMBL/GenBank/DDBJ databases">
        <title>The draft genome of Latimeria chalumnae.</title>
        <authorList>
            <person name="Di Palma F."/>
            <person name="Alfoldi J."/>
            <person name="Johnson J."/>
            <person name="Berlin A."/>
            <person name="Gnerre S."/>
            <person name="Jaffe D."/>
            <person name="MacCallum I."/>
            <person name="Young S."/>
            <person name="Walker B.J."/>
            <person name="Lander E."/>
            <person name="Lindblad-Toh K."/>
        </authorList>
    </citation>
    <scope>NUCLEOTIDE SEQUENCE [LARGE SCALE GENOMIC DNA]</scope>
    <source>
        <strain evidence="4">Wild caught</strain>
    </source>
</reference>
<dbReference type="SUPFAM" id="SSF47473">
    <property type="entry name" value="EF-hand"/>
    <property type="match status" value="1"/>
</dbReference>
<dbReference type="InterPro" id="IPR011992">
    <property type="entry name" value="EF-hand-dom_pair"/>
</dbReference>
<dbReference type="CDD" id="cd00213">
    <property type="entry name" value="S-100"/>
    <property type="match status" value="1"/>
</dbReference>
<evidence type="ECO:0000313" key="4">
    <source>
        <dbReference type="Proteomes" id="UP000008672"/>
    </source>
</evidence>
<dbReference type="GO" id="GO:0043542">
    <property type="term" value="P:endothelial cell migration"/>
    <property type="evidence" value="ECO:0007669"/>
    <property type="project" value="TreeGrafter"/>
</dbReference>
<name>H2ZZH2_LATCH</name>
<evidence type="ECO:0000259" key="2">
    <source>
        <dbReference type="PROSITE" id="PS50222"/>
    </source>
</evidence>
<dbReference type="OMA" id="TCCFRGV"/>
<keyword evidence="4" id="KW-1185">Reference proteome</keyword>
<reference evidence="3" key="3">
    <citation type="submission" date="2025-09" db="UniProtKB">
        <authorList>
            <consortium name="Ensembl"/>
        </authorList>
    </citation>
    <scope>IDENTIFICATION</scope>
</reference>
<dbReference type="STRING" id="7897.ENSLACP00000002793"/>
<dbReference type="GO" id="GO:0005509">
    <property type="term" value="F:calcium ion binding"/>
    <property type="evidence" value="ECO:0007669"/>
    <property type="project" value="InterPro"/>
</dbReference>
<proteinExistence type="inferred from homology"/>
<organism evidence="3 4">
    <name type="scientific">Latimeria chalumnae</name>
    <name type="common">Coelacanth</name>
    <dbReference type="NCBI Taxonomy" id="7897"/>
    <lineage>
        <taxon>Eukaryota</taxon>
        <taxon>Metazoa</taxon>
        <taxon>Chordata</taxon>
        <taxon>Craniata</taxon>
        <taxon>Vertebrata</taxon>
        <taxon>Euteleostomi</taxon>
        <taxon>Coelacanthiformes</taxon>
        <taxon>Coelacanthidae</taxon>
        <taxon>Latimeria</taxon>
    </lineage>
</organism>
<dbReference type="Ensembl" id="ENSLACT00000002815.1">
    <property type="protein sequence ID" value="ENSLACP00000002793.1"/>
    <property type="gene ID" value="ENSLACG00000002497.1"/>
</dbReference>
<dbReference type="GeneTree" id="ENSGT00940000162871"/>
<evidence type="ECO:0000313" key="3">
    <source>
        <dbReference type="Ensembl" id="ENSLACP00000002793.1"/>
    </source>
</evidence>
<dbReference type="AlphaFoldDB" id="H2ZZH2"/>
<dbReference type="GO" id="GO:0046914">
    <property type="term" value="F:transition metal ion binding"/>
    <property type="evidence" value="ECO:0007669"/>
    <property type="project" value="InterPro"/>
</dbReference>
<dbReference type="Proteomes" id="UP000008672">
    <property type="component" value="Unassembled WGS sequence"/>
</dbReference>
<dbReference type="Pfam" id="PF01023">
    <property type="entry name" value="S_100"/>
    <property type="match status" value="1"/>
</dbReference>
<dbReference type="PROSITE" id="PS50222">
    <property type="entry name" value="EF_HAND_2"/>
    <property type="match status" value="1"/>
</dbReference>
<dbReference type="InterPro" id="IPR002048">
    <property type="entry name" value="EF_hand_dom"/>
</dbReference>
<dbReference type="HOGENOM" id="CLU_138624_6_1_1"/>
<dbReference type="GO" id="GO:0005737">
    <property type="term" value="C:cytoplasm"/>
    <property type="evidence" value="ECO:0007669"/>
    <property type="project" value="TreeGrafter"/>
</dbReference>
<dbReference type="PANTHER" id="PTHR11639:SF134">
    <property type="entry name" value="PROTEIN S100-A1-RELATED"/>
    <property type="match status" value="1"/>
</dbReference>
<dbReference type="PANTHER" id="PTHR11639">
    <property type="entry name" value="S100 CALCIUM-BINDING PROTEIN"/>
    <property type="match status" value="1"/>
</dbReference>
<accession>H2ZZH2</accession>
<dbReference type="eggNOG" id="ENOG502S6E1">
    <property type="taxonomic scope" value="Eukaryota"/>
</dbReference>
<sequence>SKMTEMTPLEAAVGTLVHTFNKYALSEGKKDTLTKEELKNLLKGELPGIIGGPKDKGALDDIMNKLDTDSSSDLDFKEFIIFVAEIACVVHNICTKKTKK</sequence>
<dbReference type="InterPro" id="IPR013787">
    <property type="entry name" value="S100_Ca-bd_sub"/>
</dbReference>
<dbReference type="GO" id="GO:0070062">
    <property type="term" value="C:extracellular exosome"/>
    <property type="evidence" value="ECO:0007669"/>
    <property type="project" value="TreeGrafter"/>
</dbReference>
<dbReference type="SMART" id="SM01394">
    <property type="entry name" value="S_100"/>
    <property type="match status" value="1"/>
</dbReference>
<comment type="similarity">
    <text evidence="1">Belongs to the S-100 family.</text>
</comment>
<dbReference type="GO" id="GO:0048306">
    <property type="term" value="F:calcium-dependent protein binding"/>
    <property type="evidence" value="ECO:0007669"/>
    <property type="project" value="TreeGrafter"/>
</dbReference>
<protein>
    <recommendedName>
        <fullName evidence="2">EF-hand domain-containing protein</fullName>
    </recommendedName>
</protein>
<gene>
    <name evidence="3" type="primary">LOC102349087</name>
</gene>
<dbReference type="InterPro" id="IPR034325">
    <property type="entry name" value="S-100_dom"/>
</dbReference>